<evidence type="ECO:0000313" key="1">
    <source>
        <dbReference type="EMBL" id="KAK1656873.1"/>
    </source>
</evidence>
<evidence type="ECO:0000313" key="2">
    <source>
        <dbReference type="Proteomes" id="UP001224890"/>
    </source>
</evidence>
<proteinExistence type="predicted"/>
<dbReference type="GeneID" id="85454851"/>
<dbReference type="AlphaFoldDB" id="A0AAJ0A6N5"/>
<organism evidence="1 2">
    <name type="scientific">Colletotrichum godetiae</name>
    <dbReference type="NCBI Taxonomy" id="1209918"/>
    <lineage>
        <taxon>Eukaryota</taxon>
        <taxon>Fungi</taxon>
        <taxon>Dikarya</taxon>
        <taxon>Ascomycota</taxon>
        <taxon>Pezizomycotina</taxon>
        <taxon>Sordariomycetes</taxon>
        <taxon>Hypocreomycetidae</taxon>
        <taxon>Glomerellales</taxon>
        <taxon>Glomerellaceae</taxon>
        <taxon>Colletotrichum</taxon>
        <taxon>Colletotrichum acutatum species complex</taxon>
    </lineage>
</organism>
<sequence length="203" mass="20501">MSKVQVSKTTNCNCSRDLRWDQTGTTVFAQGTIQSVMVNVAVLVSRGDVRARAVCIVPAKVVSGRPLESVGGLGGMMVAVVAPASGVTDVIPFPAAVGVFPVVVGRPVSAFWLPAVVPGGVGGASRVGVVAAPVAVSTVSVRTAAVNVGAPATAGSAVSVRKLVVAVVKVDNDVSTCTPAGFVRVMSVVSVWRVLETQPTVPL</sequence>
<dbReference type="EMBL" id="JAHMHR010000115">
    <property type="protein sequence ID" value="KAK1656873.1"/>
    <property type="molecule type" value="Genomic_DNA"/>
</dbReference>
<keyword evidence="2" id="KW-1185">Reference proteome</keyword>
<name>A0AAJ0A6N5_9PEZI</name>
<accession>A0AAJ0A6N5</accession>
<dbReference type="RefSeq" id="XP_060421637.1">
    <property type="nucleotide sequence ID" value="XM_060570325.1"/>
</dbReference>
<protein>
    <submittedName>
        <fullName evidence="1">Uncharacterized protein</fullName>
    </submittedName>
</protein>
<comment type="caution">
    <text evidence="1">The sequence shown here is derived from an EMBL/GenBank/DDBJ whole genome shotgun (WGS) entry which is preliminary data.</text>
</comment>
<reference evidence="1" key="1">
    <citation type="submission" date="2021-06" db="EMBL/GenBank/DDBJ databases">
        <title>Comparative genomics, transcriptomics and evolutionary studies reveal genomic signatures of adaptation to plant cell wall in hemibiotrophic fungi.</title>
        <authorList>
            <consortium name="DOE Joint Genome Institute"/>
            <person name="Baroncelli R."/>
            <person name="Diaz J.F."/>
            <person name="Benocci T."/>
            <person name="Peng M."/>
            <person name="Battaglia E."/>
            <person name="Haridas S."/>
            <person name="Andreopoulos W."/>
            <person name="Labutti K."/>
            <person name="Pangilinan J."/>
            <person name="Floch G.L."/>
            <person name="Makela M.R."/>
            <person name="Henrissat B."/>
            <person name="Grigoriev I.V."/>
            <person name="Crouch J.A."/>
            <person name="De Vries R.P."/>
            <person name="Sukno S.A."/>
            <person name="Thon M.R."/>
        </authorList>
    </citation>
    <scope>NUCLEOTIDE SEQUENCE</scope>
    <source>
        <strain evidence="1">CBS 193.32</strain>
    </source>
</reference>
<gene>
    <name evidence="1" type="ORF">BDP55DRAFT_56434</name>
</gene>
<dbReference type="Proteomes" id="UP001224890">
    <property type="component" value="Unassembled WGS sequence"/>
</dbReference>